<reference evidence="1" key="2">
    <citation type="journal article" date="2015" name="Fish Shellfish Immunol.">
        <title>Early steps in the European eel (Anguilla anguilla)-Vibrio vulnificus interaction in the gills: Role of the RtxA13 toxin.</title>
        <authorList>
            <person name="Callol A."/>
            <person name="Pajuelo D."/>
            <person name="Ebbesson L."/>
            <person name="Teles M."/>
            <person name="MacKenzie S."/>
            <person name="Amaro C."/>
        </authorList>
    </citation>
    <scope>NUCLEOTIDE SEQUENCE</scope>
</reference>
<dbReference type="EMBL" id="GBXM01017056">
    <property type="protein sequence ID" value="JAH91521.1"/>
    <property type="molecule type" value="Transcribed_RNA"/>
</dbReference>
<proteinExistence type="predicted"/>
<dbReference type="AlphaFoldDB" id="A0A0E9WMJ1"/>
<evidence type="ECO:0000313" key="1">
    <source>
        <dbReference type="EMBL" id="JAH91521.1"/>
    </source>
</evidence>
<name>A0A0E9WMJ1_ANGAN</name>
<organism evidence="1">
    <name type="scientific">Anguilla anguilla</name>
    <name type="common">European freshwater eel</name>
    <name type="synonym">Muraena anguilla</name>
    <dbReference type="NCBI Taxonomy" id="7936"/>
    <lineage>
        <taxon>Eukaryota</taxon>
        <taxon>Metazoa</taxon>
        <taxon>Chordata</taxon>
        <taxon>Craniata</taxon>
        <taxon>Vertebrata</taxon>
        <taxon>Euteleostomi</taxon>
        <taxon>Actinopterygii</taxon>
        <taxon>Neopterygii</taxon>
        <taxon>Teleostei</taxon>
        <taxon>Anguilliformes</taxon>
        <taxon>Anguillidae</taxon>
        <taxon>Anguilla</taxon>
    </lineage>
</organism>
<sequence length="39" mass="4721">MSTWAAKDWEDIYPLEHFVLEHGCSNMCSNAQLWFKRFE</sequence>
<reference evidence="1" key="1">
    <citation type="submission" date="2014-11" db="EMBL/GenBank/DDBJ databases">
        <authorList>
            <person name="Amaro Gonzalez C."/>
        </authorList>
    </citation>
    <scope>NUCLEOTIDE SEQUENCE</scope>
</reference>
<protein>
    <submittedName>
        <fullName evidence="1">Uncharacterized protein</fullName>
    </submittedName>
</protein>
<accession>A0A0E9WMJ1</accession>